<evidence type="ECO:0000313" key="1">
    <source>
        <dbReference type="EMBL" id="MCY1715317.1"/>
    </source>
</evidence>
<sequence length="178" mass="20055">MRLKRKKIIIIGISFILALVAASWAWFTKPVTVNKAMHGRKVTGIEISYRTITKDGSAATTIYTQNVTEIKKVIHVINQYPYSRRLFADPPSNPSHYSDTHRIWISLGYQNGSGKPGIYNYLIHEHGYMQTADSGEHLHPSGIGRFGTKKTKAFYSKITGLFQQLEGNPAWEKTIDAS</sequence>
<dbReference type="Proteomes" id="UP001082703">
    <property type="component" value="Unassembled WGS sequence"/>
</dbReference>
<organism evidence="1 2">
    <name type="scientific">Caproiciproducens galactitolivorans</name>
    <dbReference type="NCBI Taxonomy" id="642589"/>
    <lineage>
        <taxon>Bacteria</taxon>
        <taxon>Bacillati</taxon>
        <taxon>Bacillota</taxon>
        <taxon>Clostridia</taxon>
        <taxon>Eubacteriales</taxon>
        <taxon>Acutalibacteraceae</taxon>
        <taxon>Caproiciproducens</taxon>
    </lineage>
</organism>
<gene>
    <name evidence="1" type="ORF">OUY18_13760</name>
</gene>
<proteinExistence type="predicted"/>
<accession>A0ABT4BWP3</accession>
<keyword evidence="2" id="KW-1185">Reference proteome</keyword>
<evidence type="ECO:0000313" key="2">
    <source>
        <dbReference type="Proteomes" id="UP001082703"/>
    </source>
</evidence>
<name>A0ABT4BWP3_9FIRM</name>
<protein>
    <submittedName>
        <fullName evidence="1">Uncharacterized protein</fullName>
    </submittedName>
</protein>
<comment type="caution">
    <text evidence="1">The sequence shown here is derived from an EMBL/GenBank/DDBJ whole genome shotgun (WGS) entry which is preliminary data.</text>
</comment>
<dbReference type="EMBL" id="JAPOHA010000024">
    <property type="protein sequence ID" value="MCY1715317.1"/>
    <property type="molecule type" value="Genomic_DNA"/>
</dbReference>
<dbReference type="RefSeq" id="WP_268059353.1">
    <property type="nucleotide sequence ID" value="NZ_JAPOHA010000024.1"/>
</dbReference>
<reference evidence="1 2" key="1">
    <citation type="submission" date="2022-11" db="EMBL/GenBank/DDBJ databases">
        <authorList>
            <person name="Caiyu Z."/>
        </authorList>
    </citation>
    <scope>NUCLEOTIDE SEQUENCE [LARGE SCALE GENOMIC DNA]</scope>
    <source>
        <strain evidence="1 2">YR-4</strain>
    </source>
</reference>